<feature type="signal peptide" evidence="2">
    <location>
        <begin position="1"/>
        <end position="19"/>
    </location>
</feature>
<dbReference type="Proteomes" id="UP000283090">
    <property type="component" value="Unassembled WGS sequence"/>
</dbReference>
<name>A0A436ZNR6_ARTFL</name>
<dbReference type="EMBL" id="SAEB01000012">
    <property type="protein sequence ID" value="RVD80541.1"/>
    <property type="molecule type" value="Genomic_DNA"/>
</dbReference>
<protein>
    <submittedName>
        <fullName evidence="3">Uncharacterized protein</fullName>
    </submittedName>
</protein>
<evidence type="ECO:0000256" key="2">
    <source>
        <dbReference type="SAM" id="SignalP"/>
    </source>
</evidence>
<comment type="caution">
    <text evidence="3">The sequence shown here is derived from an EMBL/GenBank/DDBJ whole genome shotgun (WGS) entry which is preliminary data.</text>
</comment>
<evidence type="ECO:0000256" key="1">
    <source>
        <dbReference type="SAM" id="MobiDB-lite"/>
    </source>
</evidence>
<dbReference type="OrthoDB" id="5271029at2759"/>
<feature type="chain" id="PRO_5019434153" evidence="2">
    <location>
        <begin position="20"/>
        <end position="269"/>
    </location>
</feature>
<dbReference type="RefSeq" id="XP_067486085.1">
    <property type="nucleotide sequence ID" value="XM_067638169.1"/>
</dbReference>
<proteinExistence type="predicted"/>
<dbReference type="VEuPathDB" id="FungiDB:DFL_008436"/>
<dbReference type="GeneID" id="93590747"/>
<keyword evidence="4" id="KW-1185">Reference proteome</keyword>
<feature type="region of interest" description="Disordered" evidence="1">
    <location>
        <begin position="68"/>
        <end position="88"/>
    </location>
</feature>
<reference evidence="3 4" key="1">
    <citation type="submission" date="2019-01" db="EMBL/GenBank/DDBJ databases">
        <title>Intercellular communication is required for trap formation in the nematode-trapping fungus Duddingtonia flagrans.</title>
        <authorList>
            <person name="Youssar L."/>
            <person name="Wernet V."/>
            <person name="Hensel N."/>
            <person name="Hildebrandt H.-G."/>
            <person name="Fischer R."/>
        </authorList>
    </citation>
    <scope>NUCLEOTIDE SEQUENCE [LARGE SCALE GENOMIC DNA]</scope>
    <source>
        <strain evidence="3 4">CBS H-5679</strain>
    </source>
</reference>
<accession>A0A436ZNR6</accession>
<sequence length="269" mass="30403">MKLKYWILGLLVFAESALSESQKTSTTSAALARATNPIGDFNRALDPSAASPYNPNQRLKLDVWRRSTIAPRQDDDPAPTDPKFDRWLRPPEGPHQIYGCINKKNMEGLSTTVMKQTGRYMMWQLENSFLAFKSQSTDPENPCFPVFCYEEFNATVAMCNKRQDMAKTVVIHGYEVGRMVWEMGVAVGFDALQLIQPWEGSKRVCQNPESEENGNLLSGSYVAWTGWSEDQWEITVSREADGCGKWRGNPNWVTTGKGLIPESYPLDIF</sequence>
<evidence type="ECO:0000313" key="4">
    <source>
        <dbReference type="Proteomes" id="UP000283090"/>
    </source>
</evidence>
<dbReference type="AlphaFoldDB" id="A0A436ZNR6"/>
<organism evidence="3 4">
    <name type="scientific">Arthrobotrys flagrans</name>
    <name type="common">Nematode-trapping fungus</name>
    <name type="synonym">Trichothecium flagrans</name>
    <dbReference type="NCBI Taxonomy" id="97331"/>
    <lineage>
        <taxon>Eukaryota</taxon>
        <taxon>Fungi</taxon>
        <taxon>Dikarya</taxon>
        <taxon>Ascomycota</taxon>
        <taxon>Pezizomycotina</taxon>
        <taxon>Orbiliomycetes</taxon>
        <taxon>Orbiliales</taxon>
        <taxon>Orbiliaceae</taxon>
        <taxon>Arthrobotrys</taxon>
    </lineage>
</organism>
<evidence type="ECO:0000313" key="3">
    <source>
        <dbReference type="EMBL" id="RVD80541.1"/>
    </source>
</evidence>
<keyword evidence="2" id="KW-0732">Signal</keyword>
<gene>
    <name evidence="3" type="ORF">DFL_008436</name>
</gene>